<sequence>MFAHCGKRSNRAVKGVEEEDVVFRTSQYSKKRSENVSDSVPLLRVSLLNLESNLRSDVHAATAAELPSESCGSHPSSASRLQDHLGAANISRFLCPHQERSS</sequence>
<evidence type="ECO:0000313" key="2">
    <source>
        <dbReference type="Proteomes" id="UP000283210"/>
    </source>
</evidence>
<name>A0A3S2U0Q6_ORYJA</name>
<organism evidence="1 2">
    <name type="scientific">Oryzias javanicus</name>
    <name type="common">Javanese ricefish</name>
    <name type="synonym">Aplocheilus javanicus</name>
    <dbReference type="NCBI Taxonomy" id="123683"/>
    <lineage>
        <taxon>Eukaryota</taxon>
        <taxon>Metazoa</taxon>
        <taxon>Chordata</taxon>
        <taxon>Craniata</taxon>
        <taxon>Vertebrata</taxon>
        <taxon>Euteleostomi</taxon>
        <taxon>Actinopterygii</taxon>
        <taxon>Neopterygii</taxon>
        <taxon>Teleostei</taxon>
        <taxon>Neoteleostei</taxon>
        <taxon>Acanthomorphata</taxon>
        <taxon>Ovalentaria</taxon>
        <taxon>Atherinomorphae</taxon>
        <taxon>Beloniformes</taxon>
        <taxon>Adrianichthyidae</taxon>
        <taxon>Oryziinae</taxon>
        <taxon>Oryzias</taxon>
    </lineage>
</organism>
<keyword evidence="2" id="KW-1185">Reference proteome</keyword>
<evidence type="ECO:0000313" key="1">
    <source>
        <dbReference type="EMBL" id="RVE60020.1"/>
    </source>
</evidence>
<reference evidence="1 2" key="1">
    <citation type="submission" date="2018-11" db="EMBL/GenBank/DDBJ databases">
        <authorList>
            <person name="Lopez-Roques C."/>
            <person name="Donnadieu C."/>
            <person name="Bouchez O."/>
            <person name="Klopp C."/>
            <person name="Cabau C."/>
            <person name="Zahm M."/>
        </authorList>
    </citation>
    <scope>NUCLEOTIDE SEQUENCE [LARGE SCALE GENOMIC DNA]</scope>
    <source>
        <strain evidence="1">RS831</strain>
        <tissue evidence="1">Whole body</tissue>
    </source>
</reference>
<reference evidence="1 2" key="2">
    <citation type="submission" date="2019-01" db="EMBL/GenBank/DDBJ databases">
        <title>A chromosome length genome reference of the Java medaka (oryzias javanicus).</title>
        <authorList>
            <person name="Herpin A."/>
            <person name="Takehana Y."/>
            <person name="Naruse K."/>
            <person name="Ansai S."/>
            <person name="Kawaguchi M."/>
        </authorList>
    </citation>
    <scope>NUCLEOTIDE SEQUENCE [LARGE SCALE GENOMIC DNA]</scope>
    <source>
        <strain evidence="1">RS831</strain>
        <tissue evidence="1">Whole body</tissue>
    </source>
</reference>
<protein>
    <submittedName>
        <fullName evidence="1">Uncharacterized protein</fullName>
    </submittedName>
</protein>
<gene>
    <name evidence="1" type="ORF">OJAV_G00194680</name>
</gene>
<accession>A0A3S2U0Q6</accession>
<dbReference type="AlphaFoldDB" id="A0A3S2U0Q6"/>
<proteinExistence type="predicted"/>
<dbReference type="EMBL" id="CM012455">
    <property type="protein sequence ID" value="RVE60020.1"/>
    <property type="molecule type" value="Genomic_DNA"/>
</dbReference>
<dbReference type="Proteomes" id="UP000283210">
    <property type="component" value="Chromosome 19"/>
</dbReference>